<feature type="transmembrane region" description="Helical" evidence="1">
    <location>
        <begin position="277"/>
        <end position="298"/>
    </location>
</feature>
<keyword evidence="3" id="KW-0482">Metalloprotease</keyword>
<feature type="domain" description="CAAX prenyl protease 2/Lysostaphin resistance protein A-like" evidence="2">
    <location>
        <begin position="165"/>
        <end position="254"/>
    </location>
</feature>
<dbReference type="GO" id="GO:0080120">
    <property type="term" value="P:CAAX-box protein maturation"/>
    <property type="evidence" value="ECO:0007669"/>
    <property type="project" value="UniProtKB-ARBA"/>
</dbReference>
<keyword evidence="3" id="KW-0378">Hydrolase</keyword>
<evidence type="ECO:0000256" key="1">
    <source>
        <dbReference type="SAM" id="Phobius"/>
    </source>
</evidence>
<evidence type="ECO:0000313" key="3">
    <source>
        <dbReference type="EMBL" id="TDD45561.1"/>
    </source>
</evidence>
<dbReference type="GO" id="GO:0006508">
    <property type="term" value="P:proteolysis"/>
    <property type="evidence" value="ECO:0007669"/>
    <property type="project" value="UniProtKB-KW"/>
</dbReference>
<dbReference type="GO" id="GO:0008237">
    <property type="term" value="F:metallopeptidase activity"/>
    <property type="evidence" value="ECO:0007669"/>
    <property type="project" value="UniProtKB-KW"/>
</dbReference>
<dbReference type="GO" id="GO:0004175">
    <property type="term" value="F:endopeptidase activity"/>
    <property type="evidence" value="ECO:0007669"/>
    <property type="project" value="UniProtKB-ARBA"/>
</dbReference>
<dbReference type="Proteomes" id="UP000295124">
    <property type="component" value="Unassembled WGS sequence"/>
</dbReference>
<accession>A0A4R4YKS7</accession>
<keyword evidence="4" id="KW-1185">Reference proteome</keyword>
<reference evidence="3 4" key="1">
    <citation type="submission" date="2019-03" db="EMBL/GenBank/DDBJ databases">
        <title>Draft genome sequences of novel Actinobacteria.</title>
        <authorList>
            <person name="Sahin N."/>
            <person name="Ay H."/>
            <person name="Saygin H."/>
        </authorList>
    </citation>
    <scope>NUCLEOTIDE SEQUENCE [LARGE SCALE GENOMIC DNA]</scope>
    <source>
        <strain evidence="3 4">JCM 13523</strain>
    </source>
</reference>
<gene>
    <name evidence="3" type="ORF">E1263_38410</name>
</gene>
<dbReference type="OrthoDB" id="2680086at2"/>
<feature type="transmembrane region" description="Helical" evidence="1">
    <location>
        <begin position="124"/>
        <end position="144"/>
    </location>
</feature>
<dbReference type="InterPro" id="IPR003675">
    <property type="entry name" value="Rce1/LyrA-like_dom"/>
</dbReference>
<feature type="transmembrane region" description="Helical" evidence="1">
    <location>
        <begin position="40"/>
        <end position="67"/>
    </location>
</feature>
<comment type="caution">
    <text evidence="3">The sequence shown here is derived from an EMBL/GenBank/DDBJ whole genome shotgun (WGS) entry which is preliminary data.</text>
</comment>
<dbReference type="PANTHER" id="PTHR39430">
    <property type="entry name" value="MEMBRANE-ASSOCIATED PROTEASE-RELATED"/>
    <property type="match status" value="1"/>
</dbReference>
<feature type="transmembrane region" description="Helical" evidence="1">
    <location>
        <begin position="243"/>
        <end position="262"/>
    </location>
</feature>
<dbReference type="PANTHER" id="PTHR39430:SF1">
    <property type="entry name" value="PROTEASE"/>
    <property type="match status" value="1"/>
</dbReference>
<name>A0A4R4YKS7_9ACTN</name>
<keyword evidence="3" id="KW-0645">Protease</keyword>
<feature type="transmembrane region" description="Helical" evidence="1">
    <location>
        <begin position="87"/>
        <end position="104"/>
    </location>
</feature>
<feature type="transmembrane region" description="Helical" evidence="1">
    <location>
        <begin position="156"/>
        <end position="174"/>
    </location>
</feature>
<feature type="transmembrane region" description="Helical" evidence="1">
    <location>
        <begin position="218"/>
        <end position="236"/>
    </location>
</feature>
<dbReference type="AlphaFoldDB" id="A0A4R4YKS7"/>
<dbReference type="Pfam" id="PF02517">
    <property type="entry name" value="Rce1-like"/>
    <property type="match status" value="1"/>
</dbReference>
<keyword evidence="1" id="KW-1133">Transmembrane helix</keyword>
<sequence length="310" mass="33190">MTIVQPATPLQAPQTVEPVTYERLARVTGRHNWWRPIVGTAFWGALSLVGVFLIMAQSMVLGAILGLPTDAEDLPILDEVTSMGFDLVSIAIGIPALALVVWAVQRRTLGSLTSVTGRLRLGWIGRCLAVAAVLIGLSLGAMLLIEPDASSDSPWVGWPTFALGLVMLICLVPFQAAAEEYFFRGWLLQSVGAFVRWPILALIPQALLFAAAHGWGTVWGFIDLTVFGLVMGWLTIRTGGLEAAIALHVANNLIAMVVASAFKGGLASDETAADLPWQYAAITMTTTVVFAVLILQLAKRYKPATQLAVS</sequence>
<keyword evidence="1" id="KW-0812">Transmembrane</keyword>
<evidence type="ECO:0000259" key="2">
    <source>
        <dbReference type="Pfam" id="PF02517"/>
    </source>
</evidence>
<dbReference type="EMBL" id="SMKX01000199">
    <property type="protein sequence ID" value="TDD45561.1"/>
    <property type="molecule type" value="Genomic_DNA"/>
</dbReference>
<organism evidence="3 4">
    <name type="scientific">Kribbella antibiotica</name>
    <dbReference type="NCBI Taxonomy" id="190195"/>
    <lineage>
        <taxon>Bacteria</taxon>
        <taxon>Bacillati</taxon>
        <taxon>Actinomycetota</taxon>
        <taxon>Actinomycetes</taxon>
        <taxon>Propionibacteriales</taxon>
        <taxon>Kribbellaceae</taxon>
        <taxon>Kribbella</taxon>
    </lineage>
</organism>
<proteinExistence type="predicted"/>
<dbReference type="RefSeq" id="WP_132176675.1">
    <property type="nucleotide sequence ID" value="NZ_SMKX01000199.1"/>
</dbReference>
<protein>
    <submittedName>
        <fullName evidence="3">CPBP family intramembrane metalloprotease</fullName>
    </submittedName>
</protein>
<keyword evidence="1" id="KW-0472">Membrane</keyword>
<evidence type="ECO:0000313" key="4">
    <source>
        <dbReference type="Proteomes" id="UP000295124"/>
    </source>
</evidence>
<feature type="transmembrane region" description="Helical" evidence="1">
    <location>
        <begin position="186"/>
        <end position="212"/>
    </location>
</feature>